<feature type="region of interest" description="Disordered" evidence="1">
    <location>
        <begin position="134"/>
        <end position="288"/>
    </location>
</feature>
<name>A0AAE0TLI9_9BIVA</name>
<organism evidence="2 3">
    <name type="scientific">Potamilus streckersoni</name>
    <dbReference type="NCBI Taxonomy" id="2493646"/>
    <lineage>
        <taxon>Eukaryota</taxon>
        <taxon>Metazoa</taxon>
        <taxon>Spiralia</taxon>
        <taxon>Lophotrochozoa</taxon>
        <taxon>Mollusca</taxon>
        <taxon>Bivalvia</taxon>
        <taxon>Autobranchia</taxon>
        <taxon>Heteroconchia</taxon>
        <taxon>Palaeoheterodonta</taxon>
        <taxon>Unionida</taxon>
        <taxon>Unionoidea</taxon>
        <taxon>Unionidae</taxon>
        <taxon>Ambleminae</taxon>
        <taxon>Lampsilini</taxon>
        <taxon>Potamilus</taxon>
    </lineage>
</organism>
<gene>
    <name evidence="2" type="ORF">CHS0354_031186</name>
</gene>
<feature type="compositionally biased region" description="Polar residues" evidence="1">
    <location>
        <begin position="275"/>
        <end position="284"/>
    </location>
</feature>
<evidence type="ECO:0000313" key="3">
    <source>
        <dbReference type="Proteomes" id="UP001195483"/>
    </source>
</evidence>
<keyword evidence="3" id="KW-1185">Reference proteome</keyword>
<dbReference type="InterPro" id="IPR037646">
    <property type="entry name" value="PROSER3"/>
</dbReference>
<feature type="compositionally biased region" description="Acidic residues" evidence="1">
    <location>
        <begin position="682"/>
        <end position="693"/>
    </location>
</feature>
<feature type="compositionally biased region" description="Basic and acidic residues" evidence="1">
    <location>
        <begin position="168"/>
        <end position="194"/>
    </location>
</feature>
<comment type="caution">
    <text evidence="2">The sequence shown here is derived from an EMBL/GenBank/DDBJ whole genome shotgun (WGS) entry which is preliminary data.</text>
</comment>
<evidence type="ECO:0000256" key="1">
    <source>
        <dbReference type="SAM" id="MobiDB-lite"/>
    </source>
</evidence>
<reference evidence="2" key="3">
    <citation type="submission" date="2023-05" db="EMBL/GenBank/DDBJ databases">
        <authorList>
            <person name="Smith C.H."/>
        </authorList>
    </citation>
    <scope>NUCLEOTIDE SEQUENCE</scope>
    <source>
        <strain evidence="2">CHS0354</strain>
        <tissue evidence="2">Mantle</tissue>
    </source>
</reference>
<feature type="region of interest" description="Disordered" evidence="1">
    <location>
        <begin position="644"/>
        <end position="693"/>
    </location>
</feature>
<feature type="compositionally biased region" description="Basic and acidic residues" evidence="1">
    <location>
        <begin position="580"/>
        <end position="591"/>
    </location>
</feature>
<dbReference type="PANTHER" id="PTHR22045">
    <property type="entry name" value="PROLINE AND SERINE-RICH PROTEIN 3"/>
    <property type="match status" value="1"/>
</dbReference>
<feature type="region of interest" description="Disordered" evidence="1">
    <location>
        <begin position="516"/>
        <end position="624"/>
    </location>
</feature>
<reference evidence="2" key="1">
    <citation type="journal article" date="2021" name="Genome Biol. Evol.">
        <title>A High-Quality Reference Genome for a Parasitic Bivalve with Doubly Uniparental Inheritance (Bivalvia: Unionida).</title>
        <authorList>
            <person name="Smith C.H."/>
        </authorList>
    </citation>
    <scope>NUCLEOTIDE SEQUENCE</scope>
    <source>
        <strain evidence="2">CHS0354</strain>
    </source>
</reference>
<feature type="compositionally biased region" description="Basic and acidic residues" evidence="1">
    <location>
        <begin position="516"/>
        <end position="544"/>
    </location>
</feature>
<feature type="compositionally biased region" description="Low complexity" evidence="1">
    <location>
        <begin position="644"/>
        <end position="669"/>
    </location>
</feature>
<dbReference type="Proteomes" id="UP001195483">
    <property type="component" value="Unassembled WGS sequence"/>
</dbReference>
<feature type="region of interest" description="Disordered" evidence="1">
    <location>
        <begin position="1"/>
        <end position="118"/>
    </location>
</feature>
<feature type="compositionally biased region" description="Basic and acidic residues" evidence="1">
    <location>
        <begin position="242"/>
        <end position="258"/>
    </location>
</feature>
<feature type="compositionally biased region" description="Polar residues" evidence="1">
    <location>
        <begin position="96"/>
        <end position="107"/>
    </location>
</feature>
<protein>
    <submittedName>
        <fullName evidence="2">Uncharacterized protein</fullName>
    </submittedName>
</protein>
<evidence type="ECO:0000313" key="2">
    <source>
        <dbReference type="EMBL" id="KAK3612115.1"/>
    </source>
</evidence>
<reference evidence="2" key="2">
    <citation type="journal article" date="2021" name="Genome Biol. Evol.">
        <title>Developing a high-quality reference genome for a parasitic bivalve with doubly uniparental inheritance (Bivalvia: Unionida).</title>
        <authorList>
            <person name="Smith C.H."/>
        </authorList>
    </citation>
    <scope>NUCLEOTIDE SEQUENCE</scope>
    <source>
        <strain evidence="2">CHS0354</strain>
        <tissue evidence="2">Mantle</tissue>
    </source>
</reference>
<dbReference type="PANTHER" id="PTHR22045:SF6">
    <property type="entry name" value="PROLINE AND SERINE-RICH PROTEIN 3"/>
    <property type="match status" value="1"/>
</dbReference>
<dbReference type="AlphaFoldDB" id="A0AAE0TLI9"/>
<sequence length="725" mass="82747">MAHINSVLKNEQCSSKRDPFVVDPLPKAFYHPSPEKKLSKDKRKITISPERRVLKAPQKVKQGSPADEKFLQGTHHYQTKPSTEEDTSSSKFDESWPSSERQSSISINDGEDISPVGNRFQLASDRLADLQQHLGEKVPIPTTASVKIGTVDSQERKKSAEESIIQKYVERFRKGTPMSREERQKQKTEEEKDFWWLTQGKPPTPASSSTPKDDETSKRTRSFLSTFEDNKSRPFEVPPSPGEEKTRHLQEKADRLLEKSSSTLTSSGPIVSTVGLGSTGSDLSSFEEPAYRPGFAREADRGFPSRLEFNLPVYRDVPKTRPIDDILYQWRLKRKMEAAKESAPPTSRQFGFLSKTDQEKKIDEKLALFKQRLAGRNVSSDENERVPHVHFTPTPQQFHVSQPQSSYGLVTYKKTGVNERLPDSEQFHRRLPDPNQYDVPIASPFLKREEKLTSKEVDPHLHLMCDLLPCPHSNDFLRKSVEVHGFTDSEPPIEVSSNTEVKRTAHKDREYKMYLEAEKPDVEKEPEMSKVKKGKKAEGSNTKEIRRKKKEKDEDKIEDSSENFEEVNLEFSSSNKSKHRESSAISEERIKSKSNKMKGQNDKKAVPFPKHSSSPTKHPMIQDTIGQVVKDRLFNLSESSVVFSSVESLPSSHMSPVQQPQHPQKQKQQNDTIGRMNAEPAEKDEEYVSEGEFSDDQLLQMLRQKRAQYEQQLQEIDGALSQLMS</sequence>
<accession>A0AAE0TLI9</accession>
<dbReference type="EMBL" id="JAEAOA010001867">
    <property type="protein sequence ID" value="KAK3612115.1"/>
    <property type="molecule type" value="Genomic_DNA"/>
</dbReference>
<proteinExistence type="predicted"/>